<dbReference type="SUPFAM" id="SSF53335">
    <property type="entry name" value="S-adenosyl-L-methionine-dependent methyltransferases"/>
    <property type="match status" value="1"/>
</dbReference>
<evidence type="ECO:0000313" key="2">
    <source>
        <dbReference type="Proteomes" id="UP000029707"/>
    </source>
</evidence>
<organism evidence="1 2">
    <name type="scientific">Helicobacter japonicus</name>
    <dbReference type="NCBI Taxonomy" id="425400"/>
    <lineage>
        <taxon>Bacteria</taxon>
        <taxon>Pseudomonadati</taxon>
        <taxon>Campylobacterota</taxon>
        <taxon>Epsilonproteobacteria</taxon>
        <taxon>Campylobacterales</taxon>
        <taxon>Helicobacteraceae</taxon>
        <taxon>Helicobacter</taxon>
    </lineage>
</organism>
<proteinExistence type="predicted"/>
<dbReference type="STRING" id="425400.LS65_03635"/>
<dbReference type="OrthoDB" id="2067924at2"/>
<dbReference type="Proteomes" id="UP000029707">
    <property type="component" value="Unassembled WGS sequence"/>
</dbReference>
<reference evidence="1 2" key="1">
    <citation type="journal article" date="2014" name="Genome Announc.">
        <title>Draft genome sequences of eight enterohepatic helicobacter species isolated from both laboratory and wild rodents.</title>
        <authorList>
            <person name="Sheh A."/>
            <person name="Shen Z."/>
            <person name="Fox J.G."/>
        </authorList>
    </citation>
    <scope>NUCLEOTIDE SEQUENCE [LARGE SCALE GENOMIC DNA]</scope>
    <source>
        <strain evidence="1 2">MIT 01-6451</strain>
    </source>
</reference>
<name>A0A4U8TS11_9HELI</name>
<accession>A0A4U8TS11</accession>
<gene>
    <name evidence="1" type="ORF">LS65_001465</name>
</gene>
<sequence length="289" mass="33485">MREEMITHPLIAQYSEMVERERAFVLEQIQKYKPKKIVEIGIAAGANSVLILDFLFSNNLLDSTSLYALDYNTTYYRDLCGGGEYNRKSGFLVQEIIPHLSSYYHLYTGGFCANHLDKIGGEIDFCIIDTVHSAPGEAFDFLMVLPYLAPNAVIILHDIAYHCLAPNKYSHICALLFLSLVGEKKIPSQYAPYENIFQNIGSCVLASQQNDYLDLYFRILHMPWEYMPSEEDLSIFKNHILKHYGESFATAFEHIVALQKKWWSQKPKLPFFKRLRRKIKREIQNLLTH</sequence>
<evidence type="ECO:0000313" key="1">
    <source>
        <dbReference type="EMBL" id="TLE03462.1"/>
    </source>
</evidence>
<dbReference type="Gene3D" id="3.40.50.150">
    <property type="entry name" value="Vaccinia Virus protein VP39"/>
    <property type="match status" value="1"/>
</dbReference>
<dbReference type="AlphaFoldDB" id="A0A4U8TS11"/>
<dbReference type="RefSeq" id="WP_084707891.1">
    <property type="nucleotide sequence ID" value="NZ_CAOZSC010000001.1"/>
</dbReference>
<comment type="caution">
    <text evidence="1">The sequence shown here is derived from an EMBL/GenBank/DDBJ whole genome shotgun (WGS) entry which is preliminary data.</text>
</comment>
<dbReference type="Pfam" id="PF13578">
    <property type="entry name" value="Methyltransf_24"/>
    <property type="match status" value="1"/>
</dbReference>
<protein>
    <submittedName>
        <fullName evidence="1">Class I SAM-dependent methyltransferase</fullName>
    </submittedName>
</protein>
<dbReference type="GO" id="GO:0032259">
    <property type="term" value="P:methylation"/>
    <property type="evidence" value="ECO:0007669"/>
    <property type="project" value="UniProtKB-KW"/>
</dbReference>
<dbReference type="GO" id="GO:0008168">
    <property type="term" value="F:methyltransferase activity"/>
    <property type="evidence" value="ECO:0007669"/>
    <property type="project" value="UniProtKB-KW"/>
</dbReference>
<dbReference type="EMBL" id="JRMQ02000001">
    <property type="protein sequence ID" value="TLE03462.1"/>
    <property type="molecule type" value="Genomic_DNA"/>
</dbReference>
<keyword evidence="2" id="KW-1185">Reference proteome</keyword>
<dbReference type="InterPro" id="IPR029063">
    <property type="entry name" value="SAM-dependent_MTases_sf"/>
</dbReference>
<keyword evidence="1" id="KW-0489">Methyltransferase</keyword>
<keyword evidence="1" id="KW-0808">Transferase</keyword>